<dbReference type="GO" id="GO:0006355">
    <property type="term" value="P:regulation of DNA-templated transcription"/>
    <property type="evidence" value="ECO:0007669"/>
    <property type="project" value="InterPro"/>
</dbReference>
<proteinExistence type="inferred from homology"/>
<dbReference type="PANTHER" id="PTHR13213">
    <property type="entry name" value="MYB-BINDING PROTEIN 1A FAMILY MEMBER"/>
    <property type="match status" value="1"/>
</dbReference>
<name>A0A871QZG4_DEKBR</name>
<comment type="similarity">
    <text evidence="2">Belongs to the MYBBP1A family.</text>
</comment>
<dbReference type="EMBL" id="CP063133">
    <property type="protein sequence ID" value="QOU19277.1"/>
    <property type="molecule type" value="Genomic_DNA"/>
</dbReference>
<dbReference type="InterPro" id="IPR016024">
    <property type="entry name" value="ARM-type_fold"/>
</dbReference>
<dbReference type="SUPFAM" id="SSF48371">
    <property type="entry name" value="ARM repeat"/>
    <property type="match status" value="1"/>
</dbReference>
<dbReference type="Proteomes" id="UP000663131">
    <property type="component" value="Chromosome 5"/>
</dbReference>
<feature type="compositionally biased region" description="Acidic residues" evidence="4">
    <location>
        <begin position="708"/>
        <end position="733"/>
    </location>
</feature>
<dbReference type="GeneID" id="64576421"/>
<dbReference type="AlphaFoldDB" id="A0A871QZG4"/>
<reference evidence="5" key="2">
    <citation type="journal article" name="BMC Genomics">
        <title>New genome assemblies reveal patterns of domestication and adaptation across Brettanomyces (Dekkera) species.</title>
        <authorList>
            <person name="Roach M.J."/>
            <person name="Borneman A.R."/>
        </authorList>
    </citation>
    <scope>NUCLEOTIDE SEQUENCE</scope>
    <source>
        <strain evidence="5">UCD 2041</strain>
    </source>
</reference>
<keyword evidence="3" id="KW-0539">Nucleus</keyword>
<dbReference type="Pfam" id="PF04931">
    <property type="entry name" value="DNA_pol_phi"/>
    <property type="match status" value="1"/>
</dbReference>
<dbReference type="PANTHER" id="PTHR13213:SF2">
    <property type="entry name" value="MYB-BINDING PROTEIN 1A"/>
    <property type="match status" value="1"/>
</dbReference>
<dbReference type="GO" id="GO:0005730">
    <property type="term" value="C:nucleolus"/>
    <property type="evidence" value="ECO:0007669"/>
    <property type="project" value="InterPro"/>
</dbReference>
<evidence type="ECO:0008006" key="7">
    <source>
        <dbReference type="Google" id="ProtNLM"/>
    </source>
</evidence>
<organism evidence="5 6">
    <name type="scientific">Dekkera bruxellensis</name>
    <name type="common">Brettanomyces custersii</name>
    <dbReference type="NCBI Taxonomy" id="5007"/>
    <lineage>
        <taxon>Eukaryota</taxon>
        <taxon>Fungi</taxon>
        <taxon>Dikarya</taxon>
        <taxon>Ascomycota</taxon>
        <taxon>Saccharomycotina</taxon>
        <taxon>Pichiomycetes</taxon>
        <taxon>Pichiales</taxon>
        <taxon>Pichiaceae</taxon>
        <taxon>Brettanomyces</taxon>
    </lineage>
</organism>
<reference evidence="5" key="1">
    <citation type="submission" date="2020-10" db="EMBL/GenBank/DDBJ databases">
        <authorList>
            <person name="Palmer J.M."/>
        </authorList>
    </citation>
    <scope>NUCLEOTIDE SEQUENCE</scope>
    <source>
        <strain evidence="5">UCD 2041</strain>
    </source>
</reference>
<evidence type="ECO:0000313" key="6">
    <source>
        <dbReference type="Proteomes" id="UP000663131"/>
    </source>
</evidence>
<evidence type="ECO:0000256" key="2">
    <source>
        <dbReference type="ARBA" id="ARBA00006809"/>
    </source>
</evidence>
<evidence type="ECO:0000256" key="1">
    <source>
        <dbReference type="ARBA" id="ARBA00004123"/>
    </source>
</evidence>
<accession>A0A871QZG4</accession>
<feature type="region of interest" description="Disordered" evidence="4">
    <location>
        <begin position="787"/>
        <end position="808"/>
    </location>
</feature>
<evidence type="ECO:0000256" key="4">
    <source>
        <dbReference type="SAM" id="MobiDB-lite"/>
    </source>
</evidence>
<dbReference type="KEGG" id="bbrx:BRETT_004498"/>
<evidence type="ECO:0000256" key="3">
    <source>
        <dbReference type="ARBA" id="ARBA00023242"/>
    </source>
</evidence>
<feature type="region of interest" description="Disordered" evidence="4">
    <location>
        <begin position="701"/>
        <end position="755"/>
    </location>
</feature>
<comment type="subcellular location">
    <subcellularLocation>
        <location evidence="1">Nucleus</location>
    </subcellularLocation>
</comment>
<dbReference type="OrthoDB" id="342531at2759"/>
<feature type="compositionally biased region" description="Acidic residues" evidence="4">
    <location>
        <begin position="787"/>
        <end position="804"/>
    </location>
</feature>
<evidence type="ECO:0000313" key="5">
    <source>
        <dbReference type="EMBL" id="QOU19277.1"/>
    </source>
</evidence>
<gene>
    <name evidence="5" type="ORF">BRETT_004498</name>
</gene>
<dbReference type="InterPro" id="IPR007015">
    <property type="entry name" value="DNA_pol_V/MYBBP1A"/>
</dbReference>
<protein>
    <recommendedName>
        <fullName evidence="7">DNA polymerase V</fullName>
    </recommendedName>
</protein>
<dbReference type="GO" id="GO:0000182">
    <property type="term" value="F:rDNA binding"/>
    <property type="evidence" value="ECO:0007669"/>
    <property type="project" value="TreeGrafter"/>
</dbReference>
<feature type="region of interest" description="Disordered" evidence="4">
    <location>
        <begin position="243"/>
        <end position="265"/>
    </location>
</feature>
<dbReference type="RefSeq" id="XP_041135770.1">
    <property type="nucleotide sequence ID" value="XM_041282994.1"/>
</dbReference>
<sequence length="1006" mass="114712">MGSVSKDYYYKLASELESERIAAAAGLIKELSENDSEDDWNYAIDRLIKGLGSQRASARLGFSLCLGEVLTILINEKKTYTVEKYTQTIEQKLNREASKEKGKNLRSNLFGRLFGYQSLLNAGVLQDNIDQILAVYKSLFDVALTKPWIREICFVTIYKHLLSLKHDTKRTASIKLLELLKENNLLLSREGVLIYLAIKPEKRSKWTTEADIGSDDNSWKNGDPTTKGNMTLLAKVLGSSEVQIPTKQQDEKRQKSGNRQNRQSTSWSSHLHYIWTPLFEELLSQPGDDDSKKTKKHKKNHSRAPVERIKFSEFWKPAVDEQFFKSSASPEKKYLGFEILSLALSIPYLLCDQVEAVFSPNLLRSLVNQSAKDNRVLHAQAKLTLKKIVDTTNSYGERKITVLKRLLKASPKFDRITKSKTVQSILNSSNSVQALSDTVAFLINFDSEDDSDIVGRQLFAIDSMLRLVRTNKEWLTKDCSPLKKIIDYLIEHAFFVKESDSPRYTERISKVSLERLYSVLSEAMSIKRDYDWPKYVVLRISMADSTVHSDKPGEFSLRLEPEKSISEIKTETFDTITLISDLLDELEDTDSKVQLLRCFEVLFSTALIELYTADPESVSILSDLRDAFTNIQSESKIESEKIMEILIDLMLSYVNQKSTLMKKVSLTIWINLVDKVGESQIQRLFDILLTKENKQGQSKLFDQNEGIAQDESDFNTDNKDDEDKEGTDDEIEIDGSISSDVGKENNSNGSQLKIDRIDQNTSKALSEALGVTNEVSPDDLNEQADAIEEEEKEKEEEEEEEEEEEGKKRIEMMALDSTLSQIFKQRRAALEVVQGKSGNQRKLEAQEARNMMIFFKSRILDLLDIFHDKRREDPLNLNIVLVLIDLIALTMDKDVGNKAHKLIKKICKEKVKLVSEESALESLKSIQQKSCKSKIHAHSLACNQTSLFILKRLEATFGNTSLLKGLDVYYKLFKDWILDSSMKTTGAMFVDVINWASNNRENRARK</sequence>